<dbReference type="Proteomes" id="UP000323483">
    <property type="component" value="Chromosome"/>
</dbReference>
<dbReference type="InterPro" id="IPR009057">
    <property type="entry name" value="Homeodomain-like_sf"/>
</dbReference>
<dbReference type="Gene3D" id="1.10.10.60">
    <property type="entry name" value="Homeodomain-like"/>
    <property type="match status" value="1"/>
</dbReference>
<keyword evidence="1" id="KW-0805">Transcription regulation</keyword>
<evidence type="ECO:0000256" key="2">
    <source>
        <dbReference type="ARBA" id="ARBA00023163"/>
    </source>
</evidence>
<dbReference type="SUPFAM" id="SSF53155">
    <property type="entry name" value="Methylated DNA-protein cysteine methyltransferase domain"/>
    <property type="match status" value="1"/>
</dbReference>
<dbReference type="Gene3D" id="3.30.160.70">
    <property type="entry name" value="Methylated DNA-protein cysteine methyltransferase domain"/>
    <property type="match status" value="1"/>
</dbReference>
<gene>
    <name evidence="4" type="ORF">SMN_0263</name>
</gene>
<accession>A0ABX5YX08</accession>
<evidence type="ECO:0000313" key="5">
    <source>
        <dbReference type="Proteomes" id="UP000323483"/>
    </source>
</evidence>
<dbReference type="Pfam" id="PF12833">
    <property type="entry name" value="HTH_18"/>
    <property type="match status" value="1"/>
</dbReference>
<organism evidence="4 5">
    <name type="scientific">Sulfurospirillum multivorans</name>
    <name type="common">Dehalospirillum multivorans</name>
    <dbReference type="NCBI Taxonomy" id="66821"/>
    <lineage>
        <taxon>Bacteria</taxon>
        <taxon>Pseudomonadati</taxon>
        <taxon>Campylobacterota</taxon>
        <taxon>Epsilonproteobacteria</taxon>
        <taxon>Campylobacterales</taxon>
        <taxon>Sulfurospirillaceae</taxon>
        <taxon>Sulfurospirillum</taxon>
    </lineage>
</organism>
<feature type="domain" description="HTH araC/xylS-type" evidence="3">
    <location>
        <begin position="8"/>
        <end position="110"/>
    </location>
</feature>
<name>A0ABX5YX08_SULMU</name>
<dbReference type="SUPFAM" id="SSF46689">
    <property type="entry name" value="Homeodomain-like"/>
    <property type="match status" value="1"/>
</dbReference>
<evidence type="ECO:0000256" key="1">
    <source>
        <dbReference type="ARBA" id="ARBA00023015"/>
    </source>
</evidence>
<evidence type="ECO:0000259" key="3">
    <source>
        <dbReference type="PROSITE" id="PS01124"/>
    </source>
</evidence>
<keyword evidence="2" id="KW-0804">Transcription</keyword>
<dbReference type="InterPro" id="IPR036631">
    <property type="entry name" value="MGMT_N_sf"/>
</dbReference>
<dbReference type="SMART" id="SM00342">
    <property type="entry name" value="HTH_ARAC"/>
    <property type="match status" value="1"/>
</dbReference>
<dbReference type="PROSITE" id="PS01124">
    <property type="entry name" value="HTH_ARAC_FAMILY_2"/>
    <property type="match status" value="1"/>
</dbReference>
<dbReference type="InterPro" id="IPR018060">
    <property type="entry name" value="HTH_AraC"/>
</dbReference>
<evidence type="ECO:0000313" key="4">
    <source>
        <dbReference type="EMBL" id="QEH05052.1"/>
    </source>
</evidence>
<keyword evidence="5" id="KW-1185">Reference proteome</keyword>
<reference evidence="4" key="1">
    <citation type="submission" date="2019-08" db="EMBL/GenBank/DDBJ databases">
        <title>Organohalide respiration in Sulfurospirillum species is regulated by a two-component system as unraveled by comparative genomics, and transcriptomics, and regulator binding studies.</title>
        <authorList>
            <person name="Goris T."/>
            <person name="Esken J."/>
            <person name="Gadkari J."/>
            <person name="Bischler T."/>
            <person name="Foerstner K."/>
            <person name="Sharma C.M."/>
            <person name="Diekert G."/>
            <person name="Schubert T."/>
        </authorList>
    </citation>
    <scope>NUCLEOTIDE SEQUENCE [LARGE SCALE GENOMIC DNA]</scope>
    <source>
        <strain evidence="4">N</strain>
    </source>
</reference>
<proteinExistence type="predicted"/>
<sequence length="264" mass="30836">MGSMKKFEKISQFITNVDSIILNLNSTNIEKLAQTVHLSKYHFIRLFTEFIGITPIQFLHMRILNDAKKNLRINKTLLDNTLDLGLSSSSRLYDIFIKSCAVSPDQYKHFGYQTKITYGIGQSPLGKALMGITNKGICFLSFLEFADEFHMNIEGYWRNADLIEDKVIIQEYLDRLFTEKNKMNNNNKLNLWNAVFNLPFNNTIEDFWEKNDHFHNEILSIVPCFPFCYDTVMQSGAICNYRWGYLPLKKVFLYQPIKFTLGMN</sequence>
<dbReference type="EMBL" id="CP042966">
    <property type="protein sequence ID" value="QEH05052.1"/>
    <property type="molecule type" value="Genomic_DNA"/>
</dbReference>
<protein>
    <submittedName>
        <fullName evidence="4">Transcriptional regulator</fullName>
    </submittedName>
</protein>